<feature type="domain" description="FAD/NAD(P)-binding" evidence="1">
    <location>
        <begin position="6"/>
        <end position="145"/>
    </location>
</feature>
<name>X1QYP1_9ZZZZ</name>
<comment type="caution">
    <text evidence="2">The sequence shown here is derived from an EMBL/GenBank/DDBJ whole genome shotgun (WGS) entry which is preliminary data.</text>
</comment>
<dbReference type="SUPFAM" id="SSF51905">
    <property type="entry name" value="FAD/NAD(P)-binding domain"/>
    <property type="match status" value="1"/>
</dbReference>
<dbReference type="PANTHER" id="PTHR43014:SF2">
    <property type="entry name" value="MERCURIC REDUCTASE"/>
    <property type="match status" value="1"/>
</dbReference>
<gene>
    <name evidence="2" type="ORF">S06H3_57602</name>
</gene>
<evidence type="ECO:0000313" key="2">
    <source>
        <dbReference type="EMBL" id="GAI48419.1"/>
    </source>
</evidence>
<proteinExistence type="predicted"/>
<dbReference type="Gene3D" id="3.50.50.60">
    <property type="entry name" value="FAD/NAD(P)-binding domain"/>
    <property type="match status" value="1"/>
</dbReference>
<reference evidence="2" key="1">
    <citation type="journal article" date="2014" name="Front. Microbiol.">
        <title>High frequency of phylogenetically diverse reductive dehalogenase-homologous genes in deep subseafloor sedimentary metagenomes.</title>
        <authorList>
            <person name="Kawai M."/>
            <person name="Futagami T."/>
            <person name="Toyoda A."/>
            <person name="Takaki Y."/>
            <person name="Nishi S."/>
            <person name="Hori S."/>
            <person name="Arai W."/>
            <person name="Tsubouchi T."/>
            <person name="Morono Y."/>
            <person name="Uchiyama I."/>
            <person name="Ito T."/>
            <person name="Fujiyama A."/>
            <person name="Inagaki F."/>
            <person name="Takami H."/>
        </authorList>
    </citation>
    <scope>NUCLEOTIDE SEQUENCE</scope>
    <source>
        <strain evidence="2">Expedition CK06-06</strain>
    </source>
</reference>
<organism evidence="2">
    <name type="scientific">marine sediment metagenome</name>
    <dbReference type="NCBI Taxonomy" id="412755"/>
    <lineage>
        <taxon>unclassified sequences</taxon>
        <taxon>metagenomes</taxon>
        <taxon>ecological metagenomes</taxon>
    </lineage>
</organism>
<dbReference type="Pfam" id="PF07992">
    <property type="entry name" value="Pyr_redox_2"/>
    <property type="match status" value="1"/>
</dbReference>
<feature type="non-terminal residue" evidence="2">
    <location>
        <position position="146"/>
    </location>
</feature>
<dbReference type="InterPro" id="IPR036188">
    <property type="entry name" value="FAD/NAD-bd_sf"/>
</dbReference>
<accession>X1QYP1</accession>
<dbReference type="EMBL" id="BARV01037191">
    <property type="protein sequence ID" value="GAI48419.1"/>
    <property type="molecule type" value="Genomic_DNA"/>
</dbReference>
<dbReference type="GO" id="GO:0050660">
    <property type="term" value="F:flavin adenine dinucleotide binding"/>
    <property type="evidence" value="ECO:0007669"/>
    <property type="project" value="TreeGrafter"/>
</dbReference>
<sequence>MQRRKFDLVVVGGGAGGLSAAFTAKYLGAKTCIIEKRRLGGDCTWSGCIPSKTLLKSASVAHLISRSKEFGMTVLSESSMKTDKVMARVRSVVHQVAKNESVELLEKEGIGVVLGNPRFLNEKEIEVGGEVIQFKKCVISTGSRPL</sequence>
<dbReference type="GO" id="GO:0003955">
    <property type="term" value="F:NAD(P)H dehydrogenase (quinone) activity"/>
    <property type="evidence" value="ECO:0007669"/>
    <property type="project" value="TreeGrafter"/>
</dbReference>
<dbReference type="InterPro" id="IPR023753">
    <property type="entry name" value="FAD/NAD-binding_dom"/>
</dbReference>
<dbReference type="PRINTS" id="PR00368">
    <property type="entry name" value="FADPNR"/>
</dbReference>
<evidence type="ECO:0000259" key="1">
    <source>
        <dbReference type="Pfam" id="PF07992"/>
    </source>
</evidence>
<dbReference type="PRINTS" id="PR00411">
    <property type="entry name" value="PNDRDTASEI"/>
</dbReference>
<dbReference type="PANTHER" id="PTHR43014">
    <property type="entry name" value="MERCURIC REDUCTASE"/>
    <property type="match status" value="1"/>
</dbReference>
<dbReference type="AlphaFoldDB" id="X1QYP1"/>
<protein>
    <recommendedName>
        <fullName evidence="1">FAD/NAD(P)-binding domain-containing protein</fullName>
    </recommendedName>
</protein>